<comment type="caution">
    <text evidence="3">The sequence shown here is derived from an EMBL/GenBank/DDBJ whole genome shotgun (WGS) entry which is preliminary data.</text>
</comment>
<dbReference type="Proteomes" id="UP001499951">
    <property type="component" value="Unassembled WGS sequence"/>
</dbReference>
<evidence type="ECO:0000256" key="1">
    <source>
        <dbReference type="SAM" id="SignalP"/>
    </source>
</evidence>
<dbReference type="InterPro" id="IPR012334">
    <property type="entry name" value="Pectin_lyas_fold"/>
</dbReference>
<evidence type="ECO:0000259" key="2">
    <source>
        <dbReference type="Pfam" id="PF13229"/>
    </source>
</evidence>
<keyword evidence="4" id="KW-1185">Reference proteome</keyword>
<gene>
    <name evidence="3" type="ORF">GCM10008942_09260</name>
</gene>
<organism evidence="3 4">
    <name type="scientific">Rhizomicrobium electricum</name>
    <dbReference type="NCBI Taxonomy" id="480070"/>
    <lineage>
        <taxon>Bacteria</taxon>
        <taxon>Pseudomonadati</taxon>
        <taxon>Pseudomonadota</taxon>
        <taxon>Alphaproteobacteria</taxon>
        <taxon>Micropepsales</taxon>
        <taxon>Micropepsaceae</taxon>
        <taxon>Rhizomicrobium</taxon>
    </lineage>
</organism>
<dbReference type="Gene3D" id="2.160.20.10">
    <property type="entry name" value="Single-stranded right-handed beta-helix, Pectin lyase-like"/>
    <property type="match status" value="2"/>
</dbReference>
<dbReference type="EMBL" id="BAAADD010000002">
    <property type="protein sequence ID" value="GAA0562968.1"/>
    <property type="molecule type" value="Genomic_DNA"/>
</dbReference>
<evidence type="ECO:0000313" key="3">
    <source>
        <dbReference type="EMBL" id="GAA0562968.1"/>
    </source>
</evidence>
<feature type="signal peptide" evidence="1">
    <location>
        <begin position="1"/>
        <end position="21"/>
    </location>
</feature>
<dbReference type="InterPro" id="IPR011050">
    <property type="entry name" value="Pectin_lyase_fold/virulence"/>
</dbReference>
<reference evidence="3 4" key="1">
    <citation type="journal article" date="2019" name="Int. J. Syst. Evol. Microbiol.">
        <title>The Global Catalogue of Microorganisms (GCM) 10K type strain sequencing project: providing services to taxonomists for standard genome sequencing and annotation.</title>
        <authorList>
            <consortium name="The Broad Institute Genomics Platform"/>
            <consortium name="The Broad Institute Genome Sequencing Center for Infectious Disease"/>
            <person name="Wu L."/>
            <person name="Ma J."/>
        </authorList>
    </citation>
    <scope>NUCLEOTIDE SEQUENCE [LARGE SCALE GENOMIC DNA]</scope>
    <source>
        <strain evidence="3 4">JCM 15089</strain>
    </source>
</reference>
<dbReference type="InterPro" id="IPR006626">
    <property type="entry name" value="PbH1"/>
</dbReference>
<feature type="chain" id="PRO_5045549676" description="Right handed beta helix domain-containing protein" evidence="1">
    <location>
        <begin position="22"/>
        <end position="604"/>
    </location>
</feature>
<sequence>MRFKAHLLAWTMIVSATSALAAPSGGPYGPVATSYAIPKAPHVYYVAPDAKPDAAGTTLGAPTTLETAVAKAVSGDAIILRGGVYRTGSLTFNQKIIFQPYKNEHPVLKGTEIAHNWQPAGNGVWKTSWTKLFPAAPLAWWNRAHEEAATPLHRFNNDMVFVDGEFLQSAGSPAEVNPHTYYIDYAAKEVYVGADPAAHTVEITAHDGALIRTSQPVNGKVNDRKGPIIRGLTITQYARRCLEIEGKKQFGPNDEPTDEPVGKADAATYGKEAVGSVLENNTISYCSRVGGWFRGDHMTIRNNAFSDTSTESIYVIGSTDVVIEKNIVRRNNIEKLTGYFPGAVKIFNQTHHVVFRDNVVLDNPNSNGVWYDVGNYEAEFVNNYVEGAQVGFFFEISNSATVAGNVFVNNGRGAWALNSRNVHMYDNTFVNSPASFSRNGRTPKGDVFSWHSSTGPDVDERQGHIFVNNLVVADAAYREPLLQIEQSPDLCGKLTTSPLTAIDGNVYVRPATNTAPFASWSPAAGTDCTAKPASLADLKKAVPGIEAKGRQIDAAPADVFKSPDLKRFELVKPLPAALPTPPAVLKMLGWKTGGTVGAYQHAGK</sequence>
<evidence type="ECO:0000313" key="4">
    <source>
        <dbReference type="Proteomes" id="UP001499951"/>
    </source>
</evidence>
<dbReference type="SUPFAM" id="SSF51126">
    <property type="entry name" value="Pectin lyase-like"/>
    <property type="match status" value="1"/>
</dbReference>
<dbReference type="Pfam" id="PF13229">
    <property type="entry name" value="Beta_helix"/>
    <property type="match status" value="1"/>
</dbReference>
<name>A0ABN1EB94_9PROT</name>
<protein>
    <recommendedName>
        <fullName evidence="2">Right handed beta helix domain-containing protein</fullName>
    </recommendedName>
</protein>
<keyword evidence="1" id="KW-0732">Signal</keyword>
<proteinExistence type="predicted"/>
<dbReference type="InterPro" id="IPR039448">
    <property type="entry name" value="Beta_helix"/>
</dbReference>
<feature type="domain" description="Right handed beta helix" evidence="2">
    <location>
        <begin position="277"/>
        <end position="429"/>
    </location>
</feature>
<accession>A0ABN1EB94</accession>
<dbReference type="RefSeq" id="WP_208393750.1">
    <property type="nucleotide sequence ID" value="NZ_BAAADD010000002.1"/>
</dbReference>
<dbReference type="SMART" id="SM00710">
    <property type="entry name" value="PbH1"/>
    <property type="match status" value="5"/>
</dbReference>